<feature type="non-terminal residue" evidence="1">
    <location>
        <position position="54"/>
    </location>
</feature>
<feature type="non-terminal residue" evidence="1">
    <location>
        <position position="1"/>
    </location>
</feature>
<organism evidence="1 2">
    <name type="scientific">Dendrolimus kikuchii</name>
    <dbReference type="NCBI Taxonomy" id="765133"/>
    <lineage>
        <taxon>Eukaryota</taxon>
        <taxon>Metazoa</taxon>
        <taxon>Ecdysozoa</taxon>
        <taxon>Arthropoda</taxon>
        <taxon>Hexapoda</taxon>
        <taxon>Insecta</taxon>
        <taxon>Pterygota</taxon>
        <taxon>Neoptera</taxon>
        <taxon>Endopterygota</taxon>
        <taxon>Lepidoptera</taxon>
        <taxon>Glossata</taxon>
        <taxon>Ditrysia</taxon>
        <taxon>Bombycoidea</taxon>
        <taxon>Lasiocampidae</taxon>
        <taxon>Dendrolimus</taxon>
    </lineage>
</organism>
<keyword evidence="2" id="KW-1185">Reference proteome</keyword>
<comment type="caution">
    <text evidence="1">The sequence shown here is derived from an EMBL/GenBank/DDBJ whole genome shotgun (WGS) entry which is preliminary data.</text>
</comment>
<evidence type="ECO:0000313" key="2">
    <source>
        <dbReference type="Proteomes" id="UP000824533"/>
    </source>
</evidence>
<protein>
    <submittedName>
        <fullName evidence="1">Uncharacterized protein</fullName>
    </submittedName>
</protein>
<reference evidence="1 2" key="1">
    <citation type="journal article" date="2021" name="Front. Genet.">
        <title>Chromosome-Level Genome Assembly Reveals Significant Gene Expansion in the Toll and IMD Signaling Pathways of Dendrolimus kikuchii.</title>
        <authorList>
            <person name="Zhou J."/>
            <person name="Wu P."/>
            <person name="Xiong Z."/>
            <person name="Liu N."/>
            <person name="Zhao N."/>
            <person name="Ji M."/>
            <person name="Qiu Y."/>
            <person name="Yang B."/>
        </authorList>
    </citation>
    <scope>NUCLEOTIDE SEQUENCE [LARGE SCALE GENOMIC DNA]</scope>
    <source>
        <strain evidence="1">Ann1</strain>
    </source>
</reference>
<sequence>SGAQPQALKFATSEPQLYRLSVLSPGGSTELHCEFDDMREQPCRAKDKLRIVKK</sequence>
<proteinExistence type="predicted"/>
<accession>A0ACC1DHG6</accession>
<name>A0ACC1DHG6_9NEOP</name>
<gene>
    <name evidence="1" type="ORF">K1T71_001359</name>
</gene>
<dbReference type="EMBL" id="CM034388">
    <property type="protein sequence ID" value="KAJ0183383.1"/>
    <property type="molecule type" value="Genomic_DNA"/>
</dbReference>
<dbReference type="Proteomes" id="UP000824533">
    <property type="component" value="Linkage Group LG02"/>
</dbReference>
<evidence type="ECO:0000313" key="1">
    <source>
        <dbReference type="EMBL" id="KAJ0183383.1"/>
    </source>
</evidence>